<proteinExistence type="predicted"/>
<reference evidence="2 3" key="1">
    <citation type="journal article" date="2010" name="Appl. Environ. Microbiol.">
        <title>The genome sequence of the crenarchaeon Acidilobus saccharovorans supports a new order, Acidilobales, and suggests an important ecological role in terrestrial acidic hot springs.</title>
        <authorList>
            <person name="Mardanov A.V."/>
            <person name="Svetlitchnyi V.A."/>
            <person name="Beletsky A.V."/>
            <person name="Prokofeva M.I."/>
            <person name="Bonch-Osmolovskaya E.A."/>
            <person name="Ravin N.V."/>
            <person name="Skryabin K.G."/>
        </authorList>
    </citation>
    <scope>NUCLEOTIDE SEQUENCE [LARGE SCALE GENOMIC DNA]</scope>
    <source>
        <strain evidence="3">DSM 16705 / JCM 18335 / VKM B-2471 / 345-15</strain>
    </source>
</reference>
<accession>D9Q2L8</accession>
<dbReference type="InterPro" id="IPR029052">
    <property type="entry name" value="Metallo-depent_PP-like"/>
</dbReference>
<dbReference type="Gene3D" id="3.60.21.10">
    <property type="match status" value="1"/>
</dbReference>
<dbReference type="RefSeq" id="WP_013267068.1">
    <property type="nucleotide sequence ID" value="NC_014374.1"/>
</dbReference>
<dbReference type="STRING" id="666510.ASAC_1151"/>
<dbReference type="EMBL" id="CP001742">
    <property type="protein sequence ID" value="ADL19556.1"/>
    <property type="molecule type" value="Genomic_DNA"/>
</dbReference>
<sequence>MIIAHVSDIHCNHEIFKNFLSSEKFDLLVASGDFECVETAELLASCCPGKALAVTGNLDDPSIRRTLDRGGVLVDGRLVRVQGLNIAGVGGIDFRSDIMKLRRTVSEGEAIDVLVTHYPPKGVLDLAYIGAHIGLPEIGLLVKELKPKIHLFGHVHESPGAEFNDATLSVNPGPLSMGKYAIITLGEGPPRVELKAL</sequence>
<organism evidence="2 3">
    <name type="scientific">Acidilobus saccharovorans (strain DSM 16705 / JCM 18335 / VKM B-2471 / 345-15)</name>
    <dbReference type="NCBI Taxonomy" id="666510"/>
    <lineage>
        <taxon>Archaea</taxon>
        <taxon>Thermoproteota</taxon>
        <taxon>Thermoprotei</taxon>
        <taxon>Acidilobales</taxon>
        <taxon>Acidilobaceae</taxon>
        <taxon>Acidilobus</taxon>
    </lineage>
</organism>
<dbReference type="HOGENOM" id="CLU_041441_5_0_2"/>
<dbReference type="SUPFAM" id="SSF56300">
    <property type="entry name" value="Metallo-dependent phosphatases"/>
    <property type="match status" value="1"/>
</dbReference>
<dbReference type="PANTHER" id="PTHR12905:SF0">
    <property type="entry name" value="CALCINEURIN-LIKE PHOSPHOESTERASE DOMAIN-CONTAINING PROTEIN"/>
    <property type="match status" value="1"/>
</dbReference>
<protein>
    <submittedName>
        <fullName evidence="2">Metallophosphoesterase</fullName>
    </submittedName>
</protein>
<dbReference type="eggNOG" id="arCOG01145">
    <property type="taxonomic scope" value="Archaea"/>
</dbReference>
<evidence type="ECO:0000313" key="2">
    <source>
        <dbReference type="EMBL" id="ADL19556.1"/>
    </source>
</evidence>
<evidence type="ECO:0000313" key="3">
    <source>
        <dbReference type="Proteomes" id="UP000000346"/>
    </source>
</evidence>
<keyword evidence="3" id="KW-1185">Reference proteome</keyword>
<name>D9Q2L8_ACIS3</name>
<feature type="domain" description="Calcineurin-like phosphoesterase" evidence="1">
    <location>
        <begin position="1"/>
        <end position="177"/>
    </location>
</feature>
<dbReference type="InParanoid" id="D9Q2L8"/>
<gene>
    <name evidence="2" type="ordered locus">ASAC_1151</name>
</gene>
<dbReference type="Pfam" id="PF12850">
    <property type="entry name" value="Metallophos_2"/>
    <property type="match status" value="1"/>
</dbReference>
<dbReference type="GeneID" id="9499402"/>
<dbReference type="OrthoDB" id="50367at2157"/>
<dbReference type="AlphaFoldDB" id="D9Q2L8"/>
<dbReference type="KEGG" id="asc:ASAC_1151"/>
<dbReference type="InterPro" id="IPR051693">
    <property type="entry name" value="UPF0046_metallophosphoest"/>
</dbReference>
<dbReference type="InterPro" id="IPR024654">
    <property type="entry name" value="Calcineurin-like_PHP_lpxH"/>
</dbReference>
<dbReference type="Proteomes" id="UP000000346">
    <property type="component" value="Chromosome"/>
</dbReference>
<dbReference type="PANTHER" id="PTHR12905">
    <property type="entry name" value="METALLOPHOSPHOESTERASE"/>
    <property type="match status" value="1"/>
</dbReference>
<evidence type="ECO:0000259" key="1">
    <source>
        <dbReference type="Pfam" id="PF12850"/>
    </source>
</evidence>